<dbReference type="HOGENOM" id="CLU_069579_1_1_9"/>
<dbReference type="RefSeq" id="WP_021720878.1">
    <property type="nucleotide sequence ID" value="NZ_FR892816.1"/>
</dbReference>
<reference evidence="1" key="1">
    <citation type="submission" date="2012-11" db="EMBL/GenBank/DDBJ databases">
        <title>Dependencies among metagenomic species, viruses, plasmids and units of genetic variation.</title>
        <authorList>
            <person name="Nielsen H.B."/>
            <person name="Almeida M."/>
            <person name="Juncker A.S."/>
            <person name="Rasmussen S."/>
            <person name="Li J."/>
            <person name="Sunagawa S."/>
            <person name="Plichta D."/>
            <person name="Gautier L."/>
            <person name="Le Chatelier E."/>
            <person name="Peletier E."/>
            <person name="Bonde I."/>
            <person name="Nielsen T."/>
            <person name="Manichanh C."/>
            <person name="Arumugam M."/>
            <person name="Batto J."/>
            <person name="Santos M.B.Q.D."/>
            <person name="Blom N."/>
            <person name="Borruel N."/>
            <person name="Burgdorf K.S."/>
            <person name="Boumezbeur F."/>
            <person name="Casellas F."/>
            <person name="Dore J."/>
            <person name="Guarner F."/>
            <person name="Hansen T."/>
            <person name="Hildebrand F."/>
            <person name="Kaas R.S."/>
            <person name="Kennedy S."/>
            <person name="Kristiansen K."/>
            <person name="Kultima J.R."/>
            <person name="Leonard P."/>
            <person name="Levenez F."/>
            <person name="Lund O."/>
            <person name="Moumen B."/>
            <person name="Le Paslier D."/>
            <person name="Pons N."/>
            <person name="Pedersen O."/>
            <person name="Prifti E."/>
            <person name="Qin J."/>
            <person name="Raes J."/>
            <person name="Tap J."/>
            <person name="Tims S."/>
            <person name="Ussery D.W."/>
            <person name="Yamada T."/>
            <person name="MetaHit consortium"/>
            <person name="Renault P."/>
            <person name="Sicheritz-Ponten T."/>
            <person name="Bork P."/>
            <person name="Wang J."/>
            <person name="Brunak S."/>
            <person name="Ehrlich S.D."/>
        </authorList>
    </citation>
    <scope>NUCLEOTIDE SEQUENCE [LARGE SCALE GENOMIC DNA]</scope>
</reference>
<organism evidence="1">
    <name type="scientific">Phascolarctobacterium succinatutens CAG:287</name>
    <dbReference type="NCBI Taxonomy" id="1263101"/>
    <lineage>
        <taxon>Bacteria</taxon>
        <taxon>Bacillati</taxon>
        <taxon>Bacillota</taxon>
        <taxon>Negativicutes</taxon>
        <taxon>Acidaminococcales</taxon>
        <taxon>Acidaminococcaceae</taxon>
        <taxon>Phascolarctobacterium</taxon>
    </lineage>
</organism>
<protein>
    <submittedName>
        <fullName evidence="1">Uncharacterized protein</fullName>
    </submittedName>
</protein>
<proteinExistence type="predicted"/>
<dbReference type="AlphaFoldDB" id="R6XV34"/>
<sequence length="175" mass="19748">MTNEKRVIENLRENYQEIISNYVITAYAASRHASVSAGMVCTPPLSSLSNIKNIVKSFSNTCDIYPSIIKYCEEKDIAENELYKKAHVSKTVFSKIRSMKDTGYKPSKSTILCLCLALELNNKETEEMLNIAGYSLSGDIIADKIVSYCISKRYYDVYDIENLILEKTGGAYLYS</sequence>
<dbReference type="EMBL" id="CBGL010000023">
    <property type="protein sequence ID" value="CDD10127.1"/>
    <property type="molecule type" value="Genomic_DNA"/>
</dbReference>
<accession>R6XV34</accession>
<dbReference type="Proteomes" id="UP000014937">
    <property type="component" value="Unassembled WGS sequence"/>
</dbReference>
<gene>
    <name evidence="1" type="ORF">BN587_01844</name>
</gene>
<name>R6XV34_9FIRM</name>
<comment type="caution">
    <text evidence="1">The sequence shown here is derived from an EMBL/GenBank/DDBJ whole genome shotgun (WGS) entry which is preliminary data.</text>
</comment>
<evidence type="ECO:0000313" key="1">
    <source>
        <dbReference type="EMBL" id="CDD10127.1"/>
    </source>
</evidence>